<dbReference type="PANTHER" id="PTHR42959">
    <property type="entry name" value="CARBAMOYLTRANSFERASE"/>
    <property type="match status" value="1"/>
</dbReference>
<dbReference type="InterPro" id="IPR011125">
    <property type="entry name" value="Znf_HypF"/>
</dbReference>
<keyword evidence="5" id="KW-0479">Metal-binding</keyword>
<evidence type="ECO:0000256" key="10">
    <source>
        <dbReference type="PIRNR" id="PIRNR006256"/>
    </source>
</evidence>
<feature type="domain" description="Acylphosphatase-like" evidence="12">
    <location>
        <begin position="4"/>
        <end position="90"/>
    </location>
</feature>
<evidence type="ECO:0000256" key="6">
    <source>
        <dbReference type="ARBA" id="ARBA00022771"/>
    </source>
</evidence>
<dbReference type="RefSeq" id="WP_406581874.1">
    <property type="nucleotide sequence ID" value="NZ_JBJHQH010000014.1"/>
</dbReference>
<dbReference type="Pfam" id="PF01300">
    <property type="entry name" value="Sua5_yciO_yrdC"/>
    <property type="match status" value="1"/>
</dbReference>
<keyword evidence="4 14" id="KW-0436">Ligase</keyword>
<comment type="similarity">
    <text evidence="3 10">Belongs to the carbamoyltransferase HypF family.</text>
</comment>
<dbReference type="SUPFAM" id="SSF54975">
    <property type="entry name" value="Acylphosphatase/BLUF domain-like"/>
    <property type="match status" value="1"/>
</dbReference>
<evidence type="ECO:0000259" key="13">
    <source>
        <dbReference type="PROSITE" id="PS51163"/>
    </source>
</evidence>
<dbReference type="SUPFAM" id="SSF55821">
    <property type="entry name" value="YrdC/RibB"/>
    <property type="match status" value="1"/>
</dbReference>
<keyword evidence="15" id="KW-1185">Reference proteome</keyword>
<dbReference type="Gene3D" id="3.30.420.40">
    <property type="match status" value="1"/>
</dbReference>
<accession>A0ABW8RLN9</accession>
<dbReference type="Gene3D" id="3.30.420.360">
    <property type="match status" value="1"/>
</dbReference>
<dbReference type="InterPro" id="IPR001792">
    <property type="entry name" value="Acylphosphatase-like_dom"/>
</dbReference>
<comment type="catalytic activity">
    <reaction evidence="8 11">
        <text>an acyl phosphate + H2O = a carboxylate + phosphate + H(+)</text>
        <dbReference type="Rhea" id="RHEA:14965"/>
        <dbReference type="ChEBI" id="CHEBI:15377"/>
        <dbReference type="ChEBI" id="CHEBI:15378"/>
        <dbReference type="ChEBI" id="CHEBI:29067"/>
        <dbReference type="ChEBI" id="CHEBI:43474"/>
        <dbReference type="ChEBI" id="CHEBI:59918"/>
        <dbReference type="EC" id="3.6.1.7"/>
    </reaction>
</comment>
<evidence type="ECO:0000313" key="14">
    <source>
        <dbReference type="EMBL" id="MFK9093344.1"/>
    </source>
</evidence>
<feature type="domain" description="YrdC-like" evidence="13">
    <location>
        <begin position="200"/>
        <end position="386"/>
    </location>
</feature>
<evidence type="ECO:0000256" key="8">
    <source>
        <dbReference type="ARBA" id="ARBA00047645"/>
    </source>
</evidence>
<dbReference type="InterPro" id="IPR004421">
    <property type="entry name" value="Carbamoyltransferase_HypF"/>
</dbReference>
<evidence type="ECO:0000256" key="2">
    <source>
        <dbReference type="ARBA" id="ARBA00005614"/>
    </source>
</evidence>
<keyword evidence="6" id="KW-0863">Zinc-finger</keyword>
<evidence type="ECO:0000256" key="11">
    <source>
        <dbReference type="PROSITE-ProRule" id="PRU00520"/>
    </source>
</evidence>
<dbReference type="InterPro" id="IPR041440">
    <property type="entry name" value="HypF_C"/>
</dbReference>
<dbReference type="Pfam" id="PF22521">
    <property type="entry name" value="HypF_C_2"/>
    <property type="match status" value="1"/>
</dbReference>
<dbReference type="Gene3D" id="3.90.870.50">
    <property type="match status" value="1"/>
</dbReference>
<evidence type="ECO:0000256" key="4">
    <source>
        <dbReference type="ARBA" id="ARBA00022598"/>
    </source>
</evidence>
<comment type="caution">
    <text evidence="14">The sequence shown here is derived from an EMBL/GenBank/DDBJ whole genome shotgun (WGS) entry which is preliminary data.</text>
</comment>
<dbReference type="NCBIfam" id="TIGR00143">
    <property type="entry name" value="hypF"/>
    <property type="match status" value="1"/>
</dbReference>
<comment type="pathway">
    <text evidence="1">Protein modification; [NiFe] hydrogenase maturation.</text>
</comment>
<feature type="active site" evidence="11">
    <location>
        <position position="19"/>
    </location>
</feature>
<evidence type="ECO:0000256" key="3">
    <source>
        <dbReference type="ARBA" id="ARBA00008097"/>
    </source>
</evidence>
<evidence type="ECO:0000313" key="15">
    <source>
        <dbReference type="Proteomes" id="UP001623041"/>
    </source>
</evidence>
<dbReference type="Pfam" id="PF17788">
    <property type="entry name" value="HypF_C"/>
    <property type="match status" value="1"/>
</dbReference>
<gene>
    <name evidence="14" type="primary">hypF</name>
    <name evidence="14" type="ORF">ACJEBI_17905</name>
</gene>
<dbReference type="InterPro" id="IPR055128">
    <property type="entry name" value="HypF_C_2"/>
</dbReference>
<evidence type="ECO:0000259" key="12">
    <source>
        <dbReference type="PROSITE" id="PS51160"/>
    </source>
</evidence>
<dbReference type="PROSITE" id="PS51163">
    <property type="entry name" value="YRDC"/>
    <property type="match status" value="1"/>
</dbReference>
<dbReference type="Pfam" id="PF07503">
    <property type="entry name" value="zf-HYPF"/>
    <property type="match status" value="2"/>
</dbReference>
<reference evidence="14 15" key="1">
    <citation type="submission" date="2024-11" db="EMBL/GenBank/DDBJ databases">
        <authorList>
            <person name="Lucas J.A."/>
        </authorList>
    </citation>
    <scope>NUCLEOTIDE SEQUENCE [LARGE SCALE GENOMIC DNA]</scope>
    <source>
        <strain evidence="14 15">Z 5.4</strain>
    </source>
</reference>
<dbReference type="EMBL" id="JBJHQH010000014">
    <property type="protein sequence ID" value="MFK9093344.1"/>
    <property type="molecule type" value="Genomic_DNA"/>
</dbReference>
<evidence type="ECO:0000256" key="1">
    <source>
        <dbReference type="ARBA" id="ARBA00004711"/>
    </source>
</evidence>
<comment type="similarity">
    <text evidence="2">Belongs to the acylphosphatase family.</text>
</comment>
<dbReference type="PROSITE" id="PS51160">
    <property type="entry name" value="ACYLPHOSPHATASE_3"/>
    <property type="match status" value="1"/>
</dbReference>
<dbReference type="Proteomes" id="UP001623041">
    <property type="component" value="Unassembled WGS sequence"/>
</dbReference>
<evidence type="ECO:0000256" key="5">
    <source>
        <dbReference type="ARBA" id="ARBA00022723"/>
    </source>
</evidence>
<dbReference type="InterPro" id="IPR017945">
    <property type="entry name" value="DHBP_synth_RibB-like_a/b_dom"/>
</dbReference>
<name>A0ABW8RLN9_9BACI</name>
<protein>
    <recommendedName>
        <fullName evidence="10">Carbamoyltransferase</fullName>
        <ecNumber evidence="10">6.2.-.-</ecNumber>
    </recommendedName>
</protein>
<sequence length="770" mass="86410">MYTAVKIAVRGRVQGVGFRPFVFQLADKYKLNGTVQNNMDGVKIHLEGNLELVQAFLSDLKNKAPRLSKIHEILIEETVRQNVTEFTIVPSERSGTSMLVIPIDSAVCDDCLNEMNDPSNFRYQYPFINCTQCGPRYTIIEELPYDRPYTSMKSFPMCDDCRREYEDPTNRRHHAQPIACPKCGPKVQLLDKNGIETDSENLIKTTIELLKDGRILAIKGIGGYHLCCDARNEQAVAELRKRKNRPLRPLAVMAASISSVEVLAEVKEEERKLLKSPESPIVIVKKHEQYSLAESVAPEMSTIGVMLPYTPLHHQLFTDTDLSCLVMTSANPSGMPILYKDEEAFHYLAGIADFYLIHNREILHPVDDSVVQINDGMLDFLRRSRGYVPDPFLISQDVTGIVAFGGQQKTTFTIGRNEQIFVGPHIGDLENIETIGHYKQELEHLLKWIDIPKNTAVIDAHPGYYVQKLVKEYTFAEIIEVQHHHAHMAACIEEHRIPGKAFGIILDGTGYGLDGNIWGFEIFYGDAGEFERLAHLHYTPLPGGEKCIREPWRNAAAMLISLHDDEGLALSKAIFADKVSEIELLKIMIEKNVNTVYAGTCGRLFDAVSAMCGITQVSSYDGEAAIRLAELADDRCIFEPYSYESIDKEILTINFSTMLKEIASDVLAGKDVHLVSRRFHETVVQAIVCAMVELNNKNPDAEKKVVLSGGSIHNRYVRKRLAVELRERSFDVFVPEQVPCNDGGLSYGQLAVAAAKRSANQCALEYQQKS</sequence>
<dbReference type="InterPro" id="IPR006070">
    <property type="entry name" value="Sua5-like_dom"/>
</dbReference>
<dbReference type="GO" id="GO:0016874">
    <property type="term" value="F:ligase activity"/>
    <property type="evidence" value="ECO:0007669"/>
    <property type="project" value="UniProtKB-KW"/>
</dbReference>
<keyword evidence="7" id="KW-0862">Zinc</keyword>
<evidence type="ECO:0000256" key="7">
    <source>
        <dbReference type="ARBA" id="ARBA00022833"/>
    </source>
</evidence>
<dbReference type="InterPro" id="IPR017968">
    <property type="entry name" value="Acylphosphatase_CS"/>
</dbReference>
<dbReference type="PANTHER" id="PTHR42959:SF1">
    <property type="entry name" value="CARBAMOYLTRANSFERASE HYPF"/>
    <property type="match status" value="1"/>
</dbReference>
<dbReference type="Gene3D" id="3.30.110.120">
    <property type="match status" value="1"/>
</dbReference>
<feature type="active site" evidence="11">
    <location>
        <position position="37"/>
    </location>
</feature>
<comment type="catalytic activity">
    <reaction evidence="9">
        <text>C-terminal L-cysteinyl-[HypE protein] + carbamoyl phosphate + ATP + H2O = C-terminal S-carboxamide-L-cysteinyl-[HypE protein] + AMP + phosphate + diphosphate + H(+)</text>
        <dbReference type="Rhea" id="RHEA:55636"/>
        <dbReference type="Rhea" id="RHEA-COMP:14247"/>
        <dbReference type="Rhea" id="RHEA-COMP:14392"/>
        <dbReference type="ChEBI" id="CHEBI:15377"/>
        <dbReference type="ChEBI" id="CHEBI:15378"/>
        <dbReference type="ChEBI" id="CHEBI:30616"/>
        <dbReference type="ChEBI" id="CHEBI:33019"/>
        <dbReference type="ChEBI" id="CHEBI:43474"/>
        <dbReference type="ChEBI" id="CHEBI:58228"/>
        <dbReference type="ChEBI" id="CHEBI:76913"/>
        <dbReference type="ChEBI" id="CHEBI:139126"/>
        <dbReference type="ChEBI" id="CHEBI:456215"/>
    </reaction>
</comment>
<evidence type="ECO:0000256" key="9">
    <source>
        <dbReference type="ARBA" id="ARBA00048220"/>
    </source>
</evidence>
<dbReference type="Pfam" id="PF00708">
    <property type="entry name" value="Acylphosphatase"/>
    <property type="match status" value="1"/>
</dbReference>
<organism evidence="14 15">
    <name type="scientific">Bacillus salipaludis</name>
    <dbReference type="NCBI Taxonomy" id="2547811"/>
    <lineage>
        <taxon>Bacteria</taxon>
        <taxon>Bacillati</taxon>
        <taxon>Bacillota</taxon>
        <taxon>Bacilli</taxon>
        <taxon>Bacillales</taxon>
        <taxon>Bacillaceae</taxon>
        <taxon>Bacillus</taxon>
    </lineage>
</organism>
<dbReference type="InterPro" id="IPR051060">
    <property type="entry name" value="Carbamoyltrans_HypF-like"/>
</dbReference>
<dbReference type="EC" id="6.2.-.-" evidence="10"/>
<dbReference type="PIRSF" id="PIRSF006256">
    <property type="entry name" value="CMPcnvr_hdrg_mat"/>
    <property type="match status" value="1"/>
</dbReference>
<proteinExistence type="inferred from homology"/>
<keyword evidence="11" id="KW-0378">Hydrolase</keyword>
<dbReference type="PROSITE" id="PS00150">
    <property type="entry name" value="ACYLPHOSPHATASE_1"/>
    <property type="match status" value="1"/>
</dbReference>
<dbReference type="InterPro" id="IPR036046">
    <property type="entry name" value="Acylphosphatase-like_dom_sf"/>
</dbReference>